<feature type="transmembrane region" description="Helical" evidence="6">
    <location>
        <begin position="413"/>
        <end position="436"/>
    </location>
</feature>
<feature type="transmembrane region" description="Helical" evidence="6">
    <location>
        <begin position="340"/>
        <end position="363"/>
    </location>
</feature>
<dbReference type="InterPro" id="IPR023171">
    <property type="entry name" value="Na/H_antiporter_dom_sf"/>
</dbReference>
<dbReference type="EMBL" id="QNTQ01000016">
    <property type="protein sequence ID" value="RBI83512.1"/>
    <property type="molecule type" value="Genomic_DNA"/>
</dbReference>
<proteinExistence type="inferred from homology"/>
<dbReference type="GO" id="GO:0006885">
    <property type="term" value="P:regulation of pH"/>
    <property type="evidence" value="ECO:0007669"/>
    <property type="project" value="UniProtKB-UniRule"/>
</dbReference>
<evidence type="ECO:0000313" key="7">
    <source>
        <dbReference type="EMBL" id="RBI83512.1"/>
    </source>
</evidence>
<keyword evidence="2 6" id="KW-1003">Cell membrane</keyword>
<dbReference type="GO" id="GO:0015385">
    <property type="term" value="F:sodium:proton antiporter activity"/>
    <property type="evidence" value="ECO:0007669"/>
    <property type="project" value="UniProtKB-UniRule"/>
</dbReference>
<dbReference type="AlphaFoldDB" id="A0A365U5A8"/>
<evidence type="ECO:0000256" key="2">
    <source>
        <dbReference type="ARBA" id="ARBA00022475"/>
    </source>
</evidence>
<organism evidence="7 8">
    <name type="scientific">Rhodosalinus halophilus</name>
    <dbReference type="NCBI Taxonomy" id="2259333"/>
    <lineage>
        <taxon>Bacteria</taxon>
        <taxon>Pseudomonadati</taxon>
        <taxon>Pseudomonadota</taxon>
        <taxon>Alphaproteobacteria</taxon>
        <taxon>Rhodobacterales</taxon>
        <taxon>Paracoccaceae</taxon>
        <taxon>Rhodosalinus</taxon>
    </lineage>
</organism>
<feature type="transmembrane region" description="Helical" evidence="6">
    <location>
        <begin position="170"/>
        <end position="189"/>
    </location>
</feature>
<comment type="similarity">
    <text evidence="6">Belongs to the NhaA Na(+)/H(+) (TC 2.A.33) antiporter family.</text>
</comment>
<keyword evidence="6" id="KW-0739">Sodium transport</keyword>
<keyword evidence="5 6" id="KW-0472">Membrane</keyword>
<protein>
    <recommendedName>
        <fullName evidence="6">Na(+)/H(+) antiporter NhaA</fullName>
    </recommendedName>
    <alternativeName>
        <fullName evidence="6">Sodium/proton antiporter NhaA</fullName>
    </alternativeName>
</protein>
<feature type="transmembrane region" description="Helical" evidence="6">
    <location>
        <begin position="309"/>
        <end position="328"/>
    </location>
</feature>
<accession>A0A365U5A8</accession>
<feature type="transmembrane region" description="Helical" evidence="6">
    <location>
        <begin position="137"/>
        <end position="158"/>
    </location>
</feature>
<reference evidence="7 8" key="1">
    <citation type="submission" date="2018-07" db="EMBL/GenBank/DDBJ databases">
        <title>Rhodosalinus sp. strain E84T genomic sequence and assembly.</title>
        <authorList>
            <person name="Liu Z.-W."/>
            <person name="Lu D.-C."/>
        </authorList>
    </citation>
    <scope>NUCLEOTIDE SEQUENCE [LARGE SCALE GENOMIC DNA]</scope>
    <source>
        <strain evidence="7 8">E84</strain>
    </source>
</reference>
<dbReference type="GO" id="GO:0005886">
    <property type="term" value="C:plasma membrane"/>
    <property type="evidence" value="ECO:0007669"/>
    <property type="project" value="UniProtKB-SubCell"/>
</dbReference>
<dbReference type="OrthoDB" id="9808135at2"/>
<evidence type="ECO:0000256" key="4">
    <source>
        <dbReference type="ARBA" id="ARBA00022989"/>
    </source>
</evidence>
<comment type="caution">
    <text evidence="7">The sequence shown here is derived from an EMBL/GenBank/DDBJ whole genome shotgun (WGS) entry which is preliminary data.</text>
</comment>
<feature type="transmembrane region" description="Helical" evidence="6">
    <location>
        <begin position="221"/>
        <end position="249"/>
    </location>
</feature>
<keyword evidence="4 6" id="KW-1133">Transmembrane helix</keyword>
<comment type="subcellular location">
    <subcellularLocation>
        <location evidence="1">Cell inner membrane</location>
        <topology evidence="1">Multi-pass membrane protein</topology>
    </subcellularLocation>
    <subcellularLocation>
        <location evidence="6">Cell membrane</location>
        <topology evidence="6">Multi-pass membrane protein</topology>
    </subcellularLocation>
</comment>
<dbReference type="NCBIfam" id="TIGR00773">
    <property type="entry name" value="NhaA"/>
    <property type="match status" value="1"/>
</dbReference>
<feature type="transmembrane region" description="Helical" evidence="6">
    <location>
        <begin position="195"/>
        <end position="214"/>
    </location>
</feature>
<gene>
    <name evidence="6 7" type="primary">nhaA</name>
    <name evidence="7" type="ORF">DRV85_15785</name>
</gene>
<feature type="transmembrane region" description="Helical" evidence="6">
    <location>
        <begin position="74"/>
        <end position="92"/>
    </location>
</feature>
<evidence type="ECO:0000256" key="6">
    <source>
        <dbReference type="HAMAP-Rule" id="MF_01844"/>
    </source>
</evidence>
<dbReference type="Proteomes" id="UP000253370">
    <property type="component" value="Unassembled WGS sequence"/>
</dbReference>
<dbReference type="RefSeq" id="WP_113290442.1">
    <property type="nucleotide sequence ID" value="NZ_QNTQ01000016.1"/>
</dbReference>
<comment type="function">
    <text evidence="6">Na(+)/H(+) antiporter that extrudes sodium in exchange for external protons.</text>
</comment>
<feature type="transmembrane region" description="Helical" evidence="6">
    <location>
        <begin position="28"/>
        <end position="49"/>
    </location>
</feature>
<dbReference type="Gene3D" id="1.20.1530.10">
    <property type="entry name" value="Na+/H+ antiporter like domain"/>
    <property type="match status" value="1"/>
</dbReference>
<keyword evidence="3 6" id="KW-0812">Transmembrane</keyword>
<evidence type="ECO:0000256" key="5">
    <source>
        <dbReference type="ARBA" id="ARBA00023136"/>
    </source>
</evidence>
<dbReference type="PANTHER" id="PTHR30341:SF0">
    <property type="entry name" value="NA(+)_H(+) ANTIPORTER NHAA"/>
    <property type="match status" value="1"/>
</dbReference>
<dbReference type="HAMAP" id="MF_01844">
    <property type="entry name" value="NhaA"/>
    <property type="match status" value="1"/>
</dbReference>
<keyword evidence="6" id="KW-0406">Ion transport</keyword>
<keyword evidence="6" id="KW-0915">Sodium</keyword>
<keyword evidence="8" id="KW-1185">Reference proteome</keyword>
<keyword evidence="6" id="KW-0813">Transport</keyword>
<keyword evidence="6" id="KW-0050">Antiport</keyword>
<feature type="transmembrane region" description="Helical" evidence="6">
    <location>
        <begin position="113"/>
        <end position="131"/>
    </location>
</feature>
<evidence type="ECO:0000256" key="1">
    <source>
        <dbReference type="ARBA" id="ARBA00004429"/>
    </source>
</evidence>
<evidence type="ECO:0000256" key="3">
    <source>
        <dbReference type="ARBA" id="ARBA00022692"/>
    </source>
</evidence>
<name>A0A365U5A8_9RHOB</name>
<dbReference type="Pfam" id="PF06965">
    <property type="entry name" value="Na_H_antiport_1"/>
    <property type="match status" value="1"/>
</dbReference>
<comment type="catalytic activity">
    <reaction evidence="6">
        <text>Na(+)(in) + 2 H(+)(out) = Na(+)(out) + 2 H(+)(in)</text>
        <dbReference type="Rhea" id="RHEA:29251"/>
        <dbReference type="ChEBI" id="CHEBI:15378"/>
        <dbReference type="ChEBI" id="CHEBI:29101"/>
    </reaction>
</comment>
<sequence>MIDTHQGLPHEAADSITKPFARFLKIEAAAGGLLLLAVLLALGLANSPWQEGFLSFWETPIGLTFGSLDFTRSLRHWINDGLMTLFFFVLSLELKRELVLGELRNPRQAALPFAGALGGMVVPVSLYLVLMSGQPGMHGWGTVMATDTAFVIGCLALFGSRIPLTLRLFLLSLAIFDDVGAILVVAFGYGEALNWSALGLGFLGICIVAGASRLGIRSVPVYFLLGAAVWLCFDASGVHATIAGVILGLMTPTRIWVSDARLRAILGRVLAVPAGDRRQGDAASHRDLRQAGRAVTESLSPVERLEMMLHPWVGFAIMPIFALANAGITVEGVDFAQSISLAIIVGLVLGKPIGVFGFSWIAVRSGLALLAPGLTWPFVLAGSFLTGIGFTMSLFIAGLAFDSPVLNAAKLGILAGSAISAAIGILMLLLLTLLVARAGSATAAGHKVQKI</sequence>
<evidence type="ECO:0000313" key="8">
    <source>
        <dbReference type="Proteomes" id="UP000253370"/>
    </source>
</evidence>
<dbReference type="InterPro" id="IPR004670">
    <property type="entry name" value="NhaA"/>
</dbReference>
<dbReference type="PANTHER" id="PTHR30341">
    <property type="entry name" value="SODIUM ION/PROTON ANTIPORTER NHAA-RELATED"/>
    <property type="match status" value="1"/>
</dbReference>
<feature type="transmembrane region" description="Helical" evidence="6">
    <location>
        <begin position="375"/>
        <end position="401"/>
    </location>
</feature>